<evidence type="ECO:0000313" key="5">
    <source>
        <dbReference type="EMBL" id="EIY35030.1"/>
    </source>
</evidence>
<dbReference type="GO" id="GO:0006633">
    <property type="term" value="P:fatty acid biosynthetic process"/>
    <property type="evidence" value="ECO:0007669"/>
    <property type="project" value="InterPro"/>
</dbReference>
<dbReference type="AlphaFoldDB" id="I8W8S4"/>
<keyword evidence="6" id="KW-1185">Reference proteome</keyword>
<dbReference type="GO" id="GO:0004315">
    <property type="term" value="F:3-oxoacyl-[acyl-carrier-protein] synthase activity"/>
    <property type="evidence" value="ECO:0007669"/>
    <property type="project" value="InterPro"/>
</dbReference>
<dbReference type="PANTHER" id="PTHR34069:SF2">
    <property type="entry name" value="BETA-KETOACYL-[ACYL-CARRIER-PROTEIN] SYNTHASE III"/>
    <property type="match status" value="1"/>
</dbReference>
<dbReference type="CDD" id="cd00830">
    <property type="entry name" value="KAS_III"/>
    <property type="match status" value="1"/>
</dbReference>
<sequence length="350" mass="38488">MADIKISNIKLTGLVACVPPAIEENRFLAFFKEGEAEKVIASTGIERRHIADGNTTSGDLCYKAAEKLIDNLGWNREEIDCLVFVSQTPDYILPSTSCILQGRLGLSQNCYTIDISYGCPGWIYGLSVISSLMSSGCMKKGLLLVGDTPSKFKSKNDKTAWPLFGDAGSATAIEYSLGADDLFFTFSTDGNSHQAIIIKDGGARHPVTEASLKEIYYGEGIARRPLDSEMDGMAVFAFGLKRAPESVLRILEYSKVDKEDIDLFIFHQANLFMNEKIRKKLSIPVEKVPYCLRDFGNTSCTTIPLLLASKCPELLTEKKKIIATAFGVGLSWGSTLLNLDKMKSLELIVY</sequence>
<keyword evidence="1" id="KW-0808">Transferase</keyword>
<dbReference type="InterPro" id="IPR013747">
    <property type="entry name" value="ACP_syn_III_C"/>
</dbReference>
<evidence type="ECO:0000259" key="4">
    <source>
        <dbReference type="Pfam" id="PF08545"/>
    </source>
</evidence>
<feature type="domain" description="Beta-ketoacyl-[acyl-carrier-protein] synthase III C-terminal" evidence="3">
    <location>
        <begin position="251"/>
        <end position="338"/>
    </location>
</feature>
<dbReference type="Pfam" id="PF08545">
    <property type="entry name" value="ACP_syn_III"/>
    <property type="match status" value="1"/>
</dbReference>
<feature type="domain" description="Beta-ketoacyl-[acyl-carrier-protein] synthase III N-terminal" evidence="4">
    <location>
        <begin position="113"/>
        <end position="190"/>
    </location>
</feature>
<dbReference type="EMBL" id="AGXG01000028">
    <property type="protein sequence ID" value="EIY35030.1"/>
    <property type="molecule type" value="Genomic_DNA"/>
</dbReference>
<dbReference type="PANTHER" id="PTHR34069">
    <property type="entry name" value="3-OXOACYL-[ACYL-CARRIER-PROTEIN] SYNTHASE 3"/>
    <property type="match status" value="1"/>
</dbReference>
<organism evidence="5 6">
    <name type="scientific">Bacteroides cellulosilyticus CL02T12C19</name>
    <dbReference type="NCBI Taxonomy" id="997874"/>
    <lineage>
        <taxon>Bacteria</taxon>
        <taxon>Pseudomonadati</taxon>
        <taxon>Bacteroidota</taxon>
        <taxon>Bacteroidia</taxon>
        <taxon>Bacteroidales</taxon>
        <taxon>Bacteroidaceae</taxon>
        <taxon>Bacteroides</taxon>
    </lineage>
</organism>
<dbReference type="Pfam" id="PF08541">
    <property type="entry name" value="ACP_syn_III_C"/>
    <property type="match status" value="1"/>
</dbReference>
<dbReference type="InterPro" id="IPR016039">
    <property type="entry name" value="Thiolase-like"/>
</dbReference>
<dbReference type="GO" id="GO:0044550">
    <property type="term" value="P:secondary metabolite biosynthetic process"/>
    <property type="evidence" value="ECO:0007669"/>
    <property type="project" value="TreeGrafter"/>
</dbReference>
<gene>
    <name evidence="5" type="ORF">HMPREF1062_01398</name>
</gene>
<keyword evidence="2" id="KW-0012">Acyltransferase</keyword>
<dbReference type="SUPFAM" id="SSF53901">
    <property type="entry name" value="Thiolase-like"/>
    <property type="match status" value="1"/>
</dbReference>
<evidence type="ECO:0000256" key="1">
    <source>
        <dbReference type="ARBA" id="ARBA00022679"/>
    </source>
</evidence>
<dbReference type="HOGENOM" id="CLU_039592_1_0_10"/>
<evidence type="ECO:0000313" key="6">
    <source>
        <dbReference type="Proteomes" id="UP000003741"/>
    </source>
</evidence>
<proteinExistence type="predicted"/>
<evidence type="ECO:0000256" key="2">
    <source>
        <dbReference type="ARBA" id="ARBA00023315"/>
    </source>
</evidence>
<reference evidence="5 6" key="1">
    <citation type="submission" date="2012-02" db="EMBL/GenBank/DDBJ databases">
        <title>The Genome Sequence of Bacteroides cellulosilyticus CL02T12C19.</title>
        <authorList>
            <consortium name="The Broad Institute Genome Sequencing Platform"/>
            <person name="Earl A."/>
            <person name="Ward D."/>
            <person name="Feldgarden M."/>
            <person name="Gevers D."/>
            <person name="Zitomersky N.L."/>
            <person name="Coyne M.J."/>
            <person name="Comstock L.E."/>
            <person name="Young S.K."/>
            <person name="Zeng Q."/>
            <person name="Gargeya S."/>
            <person name="Fitzgerald M."/>
            <person name="Haas B."/>
            <person name="Abouelleil A."/>
            <person name="Alvarado L."/>
            <person name="Arachchi H.M."/>
            <person name="Berlin A."/>
            <person name="Chapman S.B."/>
            <person name="Gearin G."/>
            <person name="Goldberg J."/>
            <person name="Griggs A."/>
            <person name="Gujja S."/>
            <person name="Hansen M."/>
            <person name="Heiman D."/>
            <person name="Howarth C."/>
            <person name="Larimer J."/>
            <person name="Lui A."/>
            <person name="MacDonald P.J.P."/>
            <person name="McCowen C."/>
            <person name="Montmayeur A."/>
            <person name="Murphy C."/>
            <person name="Neiman D."/>
            <person name="Pearson M."/>
            <person name="Priest M."/>
            <person name="Roberts A."/>
            <person name="Saif S."/>
            <person name="Shea T."/>
            <person name="Sisk P."/>
            <person name="Stolte C."/>
            <person name="Sykes S."/>
            <person name="Wortman J."/>
            <person name="Nusbaum C."/>
            <person name="Birren B."/>
        </authorList>
    </citation>
    <scope>NUCLEOTIDE SEQUENCE [LARGE SCALE GENOMIC DNA]</scope>
    <source>
        <strain evidence="5 6">CL02T12C19</strain>
    </source>
</reference>
<comment type="caution">
    <text evidence="5">The sequence shown here is derived from an EMBL/GenBank/DDBJ whole genome shotgun (WGS) entry which is preliminary data.</text>
</comment>
<name>I8W8S4_9BACE</name>
<dbReference type="InterPro" id="IPR013751">
    <property type="entry name" value="ACP_syn_III_N"/>
</dbReference>
<dbReference type="OrthoDB" id="9815506at2"/>
<evidence type="ECO:0000259" key="3">
    <source>
        <dbReference type="Pfam" id="PF08541"/>
    </source>
</evidence>
<dbReference type="RefSeq" id="WP_007216246.1">
    <property type="nucleotide sequence ID" value="NZ_JH724085.1"/>
</dbReference>
<dbReference type="Proteomes" id="UP000003741">
    <property type="component" value="Unassembled WGS sequence"/>
</dbReference>
<accession>I8W8S4</accession>
<dbReference type="PATRIC" id="fig|997874.3.peg.1430"/>
<dbReference type="Gene3D" id="3.40.47.10">
    <property type="match status" value="1"/>
</dbReference>
<protein>
    <submittedName>
        <fullName evidence="5">3-oxoacyl-[acyl-carrier-protein] synthase 3</fullName>
    </submittedName>
</protein>